<keyword evidence="19" id="KW-1185">Reference proteome</keyword>
<dbReference type="InterPro" id="IPR050476">
    <property type="entry name" value="Insect_CytP450_Detox"/>
</dbReference>
<dbReference type="InterPro" id="IPR017972">
    <property type="entry name" value="Cyt_P450_CS"/>
</dbReference>
<dbReference type="Proteomes" id="UP000838878">
    <property type="component" value="Chromosome 5"/>
</dbReference>
<evidence type="ECO:0000256" key="3">
    <source>
        <dbReference type="ARBA" id="ARBA00004174"/>
    </source>
</evidence>
<name>A0A8J9YEV1_9NEOP</name>
<feature type="non-terminal residue" evidence="18">
    <location>
        <position position="497"/>
    </location>
</feature>
<dbReference type="PRINTS" id="PR00465">
    <property type="entry name" value="EP450IV"/>
</dbReference>
<evidence type="ECO:0000256" key="13">
    <source>
        <dbReference type="ARBA" id="ARBA00023033"/>
    </source>
</evidence>
<keyword evidence="14" id="KW-0472">Membrane</keyword>
<evidence type="ECO:0000256" key="1">
    <source>
        <dbReference type="ARBA" id="ARBA00001971"/>
    </source>
</evidence>
<comment type="function">
    <text evidence="2">May be involved in the metabolism of insect hormones and in the breakdown of synthetic insecticides.</text>
</comment>
<evidence type="ECO:0000256" key="6">
    <source>
        <dbReference type="ARBA" id="ARBA00012109"/>
    </source>
</evidence>
<keyword evidence="13 17" id="KW-0503">Monooxygenase</keyword>
<evidence type="ECO:0000256" key="5">
    <source>
        <dbReference type="ARBA" id="ARBA00010617"/>
    </source>
</evidence>
<keyword evidence="9" id="KW-0256">Endoplasmic reticulum</keyword>
<dbReference type="AlphaFoldDB" id="A0A8J9YEV1"/>
<dbReference type="OrthoDB" id="2789670at2759"/>
<dbReference type="InterPro" id="IPR002403">
    <property type="entry name" value="Cyt_P450_E_grp-IV"/>
</dbReference>
<dbReference type="SUPFAM" id="SSF48264">
    <property type="entry name" value="Cytochrome P450"/>
    <property type="match status" value="1"/>
</dbReference>
<evidence type="ECO:0000256" key="12">
    <source>
        <dbReference type="ARBA" id="ARBA00023004"/>
    </source>
</evidence>
<comment type="subcellular location">
    <subcellularLocation>
        <location evidence="4">Endoplasmic reticulum membrane</location>
        <topology evidence="4">Peripheral membrane protein</topology>
    </subcellularLocation>
    <subcellularLocation>
        <location evidence="3">Microsome membrane</location>
        <topology evidence="3">Peripheral membrane protein</topology>
    </subcellularLocation>
</comment>
<dbReference type="InterPro" id="IPR036396">
    <property type="entry name" value="Cyt_P450_sf"/>
</dbReference>
<keyword evidence="8 16" id="KW-0479">Metal-binding</keyword>
<reference evidence="18" key="1">
    <citation type="submission" date="2021-12" db="EMBL/GenBank/DDBJ databases">
        <authorList>
            <person name="Martin H S."/>
        </authorList>
    </citation>
    <scope>NUCLEOTIDE SEQUENCE</scope>
</reference>
<keyword evidence="7 16" id="KW-0349">Heme</keyword>
<dbReference type="GO" id="GO:0005789">
    <property type="term" value="C:endoplasmic reticulum membrane"/>
    <property type="evidence" value="ECO:0007669"/>
    <property type="project" value="UniProtKB-SubCell"/>
</dbReference>
<evidence type="ECO:0000256" key="2">
    <source>
        <dbReference type="ARBA" id="ARBA00003690"/>
    </source>
</evidence>
<evidence type="ECO:0000256" key="15">
    <source>
        <dbReference type="ARBA" id="ARBA00047827"/>
    </source>
</evidence>
<accession>A0A8J9YEV1</accession>
<dbReference type="PANTHER" id="PTHR24292:SF54">
    <property type="entry name" value="CYP9F3-RELATED"/>
    <property type="match status" value="1"/>
</dbReference>
<evidence type="ECO:0000256" key="16">
    <source>
        <dbReference type="PIRSR" id="PIRSR602403-1"/>
    </source>
</evidence>
<evidence type="ECO:0000256" key="8">
    <source>
        <dbReference type="ARBA" id="ARBA00022723"/>
    </source>
</evidence>
<comment type="catalytic activity">
    <reaction evidence="15">
        <text>an organic molecule + reduced [NADPH--hemoprotein reductase] + O2 = an alcohol + oxidized [NADPH--hemoprotein reductase] + H2O + H(+)</text>
        <dbReference type="Rhea" id="RHEA:17149"/>
        <dbReference type="Rhea" id="RHEA-COMP:11964"/>
        <dbReference type="Rhea" id="RHEA-COMP:11965"/>
        <dbReference type="ChEBI" id="CHEBI:15377"/>
        <dbReference type="ChEBI" id="CHEBI:15378"/>
        <dbReference type="ChEBI" id="CHEBI:15379"/>
        <dbReference type="ChEBI" id="CHEBI:30879"/>
        <dbReference type="ChEBI" id="CHEBI:57618"/>
        <dbReference type="ChEBI" id="CHEBI:58210"/>
        <dbReference type="ChEBI" id="CHEBI:142491"/>
        <dbReference type="EC" id="1.14.14.1"/>
    </reaction>
</comment>
<dbReference type="GO" id="GO:0020037">
    <property type="term" value="F:heme binding"/>
    <property type="evidence" value="ECO:0007669"/>
    <property type="project" value="InterPro"/>
</dbReference>
<protein>
    <recommendedName>
        <fullName evidence="6">unspecific monooxygenase</fullName>
        <ecNumber evidence="6">1.14.14.1</ecNumber>
    </recommendedName>
</protein>
<evidence type="ECO:0000256" key="17">
    <source>
        <dbReference type="RuleBase" id="RU000461"/>
    </source>
</evidence>
<comment type="cofactor">
    <cofactor evidence="1 16">
        <name>heme</name>
        <dbReference type="ChEBI" id="CHEBI:30413"/>
    </cofactor>
</comment>
<evidence type="ECO:0000313" key="18">
    <source>
        <dbReference type="EMBL" id="CAH0725141.1"/>
    </source>
</evidence>
<evidence type="ECO:0000256" key="9">
    <source>
        <dbReference type="ARBA" id="ARBA00022824"/>
    </source>
</evidence>
<evidence type="ECO:0000256" key="10">
    <source>
        <dbReference type="ARBA" id="ARBA00022848"/>
    </source>
</evidence>
<dbReference type="GO" id="GO:0005506">
    <property type="term" value="F:iron ion binding"/>
    <property type="evidence" value="ECO:0007669"/>
    <property type="project" value="InterPro"/>
</dbReference>
<proteinExistence type="inferred from homology"/>
<evidence type="ECO:0000256" key="4">
    <source>
        <dbReference type="ARBA" id="ARBA00004406"/>
    </source>
</evidence>
<dbReference type="Gene3D" id="1.10.630.10">
    <property type="entry name" value="Cytochrome P450"/>
    <property type="match status" value="1"/>
</dbReference>
<comment type="similarity">
    <text evidence="5 17">Belongs to the cytochrome P450 family.</text>
</comment>
<evidence type="ECO:0000256" key="14">
    <source>
        <dbReference type="ARBA" id="ARBA00023136"/>
    </source>
</evidence>
<evidence type="ECO:0000256" key="11">
    <source>
        <dbReference type="ARBA" id="ARBA00023002"/>
    </source>
</evidence>
<keyword evidence="12 16" id="KW-0408">Iron</keyword>
<keyword evidence="11 17" id="KW-0560">Oxidoreductase</keyword>
<organism evidence="18 19">
    <name type="scientific">Brenthis ino</name>
    <name type="common">lesser marbled fritillary</name>
    <dbReference type="NCBI Taxonomy" id="405034"/>
    <lineage>
        <taxon>Eukaryota</taxon>
        <taxon>Metazoa</taxon>
        <taxon>Ecdysozoa</taxon>
        <taxon>Arthropoda</taxon>
        <taxon>Hexapoda</taxon>
        <taxon>Insecta</taxon>
        <taxon>Pterygota</taxon>
        <taxon>Neoptera</taxon>
        <taxon>Endopterygota</taxon>
        <taxon>Lepidoptera</taxon>
        <taxon>Glossata</taxon>
        <taxon>Ditrysia</taxon>
        <taxon>Papilionoidea</taxon>
        <taxon>Nymphalidae</taxon>
        <taxon>Heliconiinae</taxon>
        <taxon>Argynnini</taxon>
        <taxon>Brenthis</taxon>
    </lineage>
</organism>
<dbReference type="GO" id="GO:0016712">
    <property type="term" value="F:oxidoreductase activity, acting on paired donors, with incorporation or reduction of molecular oxygen, reduced flavin or flavoprotein as one donor, and incorporation of one atom of oxygen"/>
    <property type="evidence" value="ECO:0007669"/>
    <property type="project" value="UniProtKB-EC"/>
</dbReference>
<gene>
    <name evidence="18" type="ORF">BINO364_LOCUS10755</name>
</gene>
<dbReference type="EC" id="1.14.14.1" evidence="6"/>
<dbReference type="PANTHER" id="PTHR24292">
    <property type="entry name" value="CYTOCHROME P450"/>
    <property type="match status" value="1"/>
</dbReference>
<evidence type="ECO:0000313" key="19">
    <source>
        <dbReference type="Proteomes" id="UP000838878"/>
    </source>
</evidence>
<dbReference type="PROSITE" id="PS00086">
    <property type="entry name" value="CYTOCHROME_P450"/>
    <property type="match status" value="1"/>
</dbReference>
<dbReference type="EMBL" id="OV170225">
    <property type="protein sequence ID" value="CAH0725141.1"/>
    <property type="molecule type" value="Genomic_DNA"/>
</dbReference>
<dbReference type="PRINTS" id="PR00385">
    <property type="entry name" value="P450"/>
</dbReference>
<evidence type="ECO:0000256" key="7">
    <source>
        <dbReference type="ARBA" id="ARBA00022617"/>
    </source>
</evidence>
<dbReference type="Pfam" id="PF00067">
    <property type="entry name" value="p450"/>
    <property type="match status" value="1"/>
</dbReference>
<dbReference type="CDD" id="cd11056">
    <property type="entry name" value="CYP6-like"/>
    <property type="match status" value="1"/>
</dbReference>
<sequence>MEVAALLFGVTVFILTLLYLEYLRLQNYWLDRNVLCEQPHPVMGSLTFLSKINPGTWMRKMYSEYKSSYLGIWLFWRPALIVNSPEIARKILSTDSSVFKDRFASCSSNDHIGKLSLFNAKEPEWGNLRRRLTVPLSEVRLRAMDDFVLSKAKELQQRIKKEQDNPVDITELYADFATDIIGTTTLGVPCNATLTGQNPLRSINKNFGDFSSWGGLPWCCIFFFPKLANIFGSKLFSKSATDYVRKIIKPVIAEREANNEHTKGKDLLDALVKIKNNNEVKDPAYLENLVVASAATFLSGIITSGSILAHATYELAHHPELQEKLFQELLGAKQKYGNENFNSESLSQLTYLNCIIKEALRKYPTVSWLDRVASVDYKIDDDLTIQAGTPVYINGIGMHFDKHYFPDPNKFDPNRFLPENEAKIVPYSYLPFGEGLRMCIGSKFAMTIVRNALASVFLNYKVEPVSGAPKPQDIEIAASTIFYVPSRPLQVKFISRT</sequence>
<keyword evidence="10" id="KW-0492">Microsome</keyword>
<feature type="binding site" description="axial binding residue" evidence="16">
    <location>
        <position position="439"/>
    </location>
    <ligand>
        <name>heme</name>
        <dbReference type="ChEBI" id="CHEBI:30413"/>
    </ligand>
    <ligandPart>
        <name>Fe</name>
        <dbReference type="ChEBI" id="CHEBI:18248"/>
    </ligandPart>
</feature>
<dbReference type="InterPro" id="IPR001128">
    <property type="entry name" value="Cyt_P450"/>
</dbReference>